<proteinExistence type="predicted"/>
<dbReference type="RefSeq" id="WP_179501086.1">
    <property type="nucleotide sequence ID" value="NZ_JACCAA010000001.1"/>
</dbReference>
<feature type="transmembrane region" description="Helical" evidence="1">
    <location>
        <begin position="213"/>
        <end position="235"/>
    </location>
</feature>
<evidence type="ECO:0000256" key="1">
    <source>
        <dbReference type="SAM" id="Phobius"/>
    </source>
</evidence>
<keyword evidence="1" id="KW-1133">Transmembrane helix</keyword>
<name>A0A7Y9UMU3_9ACTN</name>
<dbReference type="InterPro" id="IPR011701">
    <property type="entry name" value="MFS"/>
</dbReference>
<dbReference type="Gene3D" id="1.20.1250.20">
    <property type="entry name" value="MFS general substrate transporter like domains"/>
    <property type="match status" value="2"/>
</dbReference>
<organism evidence="2 3">
    <name type="scientific">Nocardioides daedukensis</name>
    <dbReference type="NCBI Taxonomy" id="634462"/>
    <lineage>
        <taxon>Bacteria</taxon>
        <taxon>Bacillati</taxon>
        <taxon>Actinomycetota</taxon>
        <taxon>Actinomycetes</taxon>
        <taxon>Propionibacteriales</taxon>
        <taxon>Nocardioidaceae</taxon>
        <taxon>Nocardioides</taxon>
    </lineage>
</organism>
<gene>
    <name evidence="2" type="ORF">BJ980_000791</name>
</gene>
<feature type="transmembrane region" description="Helical" evidence="1">
    <location>
        <begin position="21"/>
        <end position="39"/>
    </location>
</feature>
<dbReference type="InterPro" id="IPR036259">
    <property type="entry name" value="MFS_trans_sf"/>
</dbReference>
<feature type="transmembrane region" description="Helical" evidence="1">
    <location>
        <begin position="255"/>
        <end position="275"/>
    </location>
</feature>
<dbReference type="AlphaFoldDB" id="A0A7Y9UMU3"/>
<keyword evidence="3" id="KW-1185">Reference proteome</keyword>
<feature type="transmembrane region" description="Helical" evidence="1">
    <location>
        <begin position="305"/>
        <end position="328"/>
    </location>
</feature>
<dbReference type="Pfam" id="PF07690">
    <property type="entry name" value="MFS_1"/>
    <property type="match status" value="1"/>
</dbReference>
<reference evidence="2 3" key="1">
    <citation type="submission" date="2020-07" db="EMBL/GenBank/DDBJ databases">
        <title>Sequencing the genomes of 1000 actinobacteria strains.</title>
        <authorList>
            <person name="Klenk H.-P."/>
        </authorList>
    </citation>
    <scope>NUCLEOTIDE SEQUENCE [LARGE SCALE GENOMIC DNA]</scope>
    <source>
        <strain evidence="2 3">DSM 23819</strain>
    </source>
</reference>
<evidence type="ECO:0000313" key="3">
    <source>
        <dbReference type="Proteomes" id="UP000540656"/>
    </source>
</evidence>
<feature type="transmembrane region" description="Helical" evidence="1">
    <location>
        <begin position="369"/>
        <end position="389"/>
    </location>
</feature>
<dbReference type="GO" id="GO:0022857">
    <property type="term" value="F:transmembrane transporter activity"/>
    <property type="evidence" value="ECO:0007669"/>
    <property type="project" value="InterPro"/>
</dbReference>
<dbReference type="SUPFAM" id="SSF103473">
    <property type="entry name" value="MFS general substrate transporter"/>
    <property type="match status" value="1"/>
</dbReference>
<feature type="transmembrane region" description="Helical" evidence="1">
    <location>
        <begin position="78"/>
        <end position="98"/>
    </location>
</feature>
<feature type="transmembrane region" description="Helical" evidence="1">
    <location>
        <begin position="282"/>
        <end position="299"/>
    </location>
</feature>
<dbReference type="EMBL" id="JACCAA010000001">
    <property type="protein sequence ID" value="NYG57868.1"/>
    <property type="molecule type" value="Genomic_DNA"/>
</dbReference>
<keyword evidence="1" id="KW-0472">Membrane</keyword>
<dbReference type="PANTHER" id="PTHR23542">
    <property type="match status" value="1"/>
</dbReference>
<feature type="transmembrane region" description="Helical" evidence="1">
    <location>
        <begin position="167"/>
        <end position="190"/>
    </location>
</feature>
<dbReference type="Proteomes" id="UP000540656">
    <property type="component" value="Unassembled WGS sequence"/>
</dbReference>
<feature type="transmembrane region" description="Helical" evidence="1">
    <location>
        <begin position="340"/>
        <end position="363"/>
    </location>
</feature>
<dbReference type="PANTHER" id="PTHR23542:SF1">
    <property type="entry name" value="MAJOR FACILITATOR SUPERFAMILY (MFS) PROFILE DOMAIN-CONTAINING PROTEIN"/>
    <property type="match status" value="1"/>
</dbReference>
<protein>
    <submittedName>
        <fullName evidence="2">MFS family permease</fullName>
    </submittedName>
</protein>
<evidence type="ECO:0000313" key="2">
    <source>
        <dbReference type="EMBL" id="NYG57868.1"/>
    </source>
</evidence>
<keyword evidence="1" id="KW-0812">Transmembrane</keyword>
<accession>A0A7Y9UMU3</accession>
<feature type="transmembrane region" description="Helical" evidence="1">
    <location>
        <begin position="45"/>
        <end position="66"/>
    </location>
</feature>
<sequence>MLTPYRRVLATPGAVRFSLSAFVGRLPISMISLGIVLLVEGATGSYATAGTVASAYLLANAFFAIVHGRLVDRFGQATVLPLAQGLFTGALALMAWAAQDDWGSLAVHGFAALAGATLPQLGACVRARWSWVLEEPRQVQTAYAFESVVDEVVFVTGPTLVTFLATAWHPVAGLAVAGATGLVGAITLAAQRGTQPPARWDGSRTDVGERPPMPWLVVVPLAVVCVALGAVFGSVEVITVAFSEEQGAKAWAGPLLALWAIGSLSAGVVSGAINWRTPPESRVGWGVLALGLATAPLLLVDSMWLMGVLLLLGGMAIAPTLIATMSVVEREVPTGRLTEGMAIVHTGLGIGIAPGAALAGMLIDEHGANPAYVVPLAAGVLGFAAAWCGRRIVTGSRAMP</sequence>
<comment type="caution">
    <text evidence="2">The sequence shown here is derived from an EMBL/GenBank/DDBJ whole genome shotgun (WGS) entry which is preliminary data.</text>
</comment>